<dbReference type="AlphaFoldDB" id="A0AA35R366"/>
<comment type="subcellular location">
    <subcellularLocation>
        <location evidence="1">Nucleus</location>
        <location evidence="1">Nucleolus</location>
    </subcellularLocation>
    <subcellularLocation>
        <location evidence="2">Nucleus</location>
        <location evidence="2">Nucleoplasm</location>
    </subcellularLocation>
</comment>
<evidence type="ECO:0000313" key="8">
    <source>
        <dbReference type="EMBL" id="CAI8001617.1"/>
    </source>
</evidence>
<keyword evidence="4" id="KW-0539">Nucleus</keyword>
<proteinExistence type="inferred from homology"/>
<feature type="region of interest" description="Disordered" evidence="5">
    <location>
        <begin position="1"/>
        <end position="38"/>
    </location>
</feature>
<dbReference type="EMBL" id="CASHTH010000445">
    <property type="protein sequence ID" value="CAI8001617.1"/>
    <property type="molecule type" value="Genomic_DNA"/>
</dbReference>
<dbReference type="InterPro" id="IPR011989">
    <property type="entry name" value="ARM-like"/>
</dbReference>
<reference evidence="8" key="1">
    <citation type="submission" date="2023-03" db="EMBL/GenBank/DDBJ databases">
        <authorList>
            <person name="Steffen K."/>
            <person name="Cardenas P."/>
        </authorList>
    </citation>
    <scope>NUCLEOTIDE SEQUENCE</scope>
</reference>
<dbReference type="Pfam" id="PF12333">
    <property type="entry name" value="Ipi1_N"/>
    <property type="match status" value="1"/>
</dbReference>
<comment type="caution">
    <text evidence="8">The sequence shown here is derived from an EMBL/GenBank/DDBJ whole genome shotgun (WGS) entry which is preliminary data.</text>
</comment>
<accession>A0AA35R366</accession>
<feature type="region of interest" description="Disordered" evidence="5">
    <location>
        <begin position="201"/>
        <end position="220"/>
    </location>
</feature>
<dbReference type="SUPFAM" id="SSF48371">
    <property type="entry name" value="ARM repeat"/>
    <property type="match status" value="1"/>
</dbReference>
<gene>
    <name evidence="8" type="ORF">GBAR_LOCUS3224</name>
</gene>
<evidence type="ECO:0000313" key="9">
    <source>
        <dbReference type="Proteomes" id="UP001174909"/>
    </source>
</evidence>
<evidence type="ECO:0000256" key="1">
    <source>
        <dbReference type="ARBA" id="ARBA00004604"/>
    </source>
</evidence>
<feature type="compositionally biased region" description="Basic residues" evidence="5">
    <location>
        <begin position="1"/>
        <end position="10"/>
    </location>
</feature>
<dbReference type="InterPro" id="IPR024679">
    <property type="entry name" value="Ipi1_N"/>
</dbReference>
<keyword evidence="9" id="KW-1185">Reference proteome</keyword>
<evidence type="ECO:0000259" key="6">
    <source>
        <dbReference type="Pfam" id="PF12333"/>
    </source>
</evidence>
<dbReference type="InterPro" id="IPR057949">
    <property type="entry name" value="TPR_TEX10"/>
</dbReference>
<evidence type="ECO:0000256" key="5">
    <source>
        <dbReference type="SAM" id="MobiDB-lite"/>
    </source>
</evidence>
<dbReference type="InterPro" id="IPR016024">
    <property type="entry name" value="ARM-type_fold"/>
</dbReference>
<feature type="domain" description="TEX10-like TPR repeats" evidence="7">
    <location>
        <begin position="581"/>
        <end position="895"/>
    </location>
</feature>
<dbReference type="GO" id="GO:0071339">
    <property type="term" value="C:MLL1 complex"/>
    <property type="evidence" value="ECO:0007669"/>
    <property type="project" value="TreeGrafter"/>
</dbReference>
<evidence type="ECO:0000259" key="7">
    <source>
        <dbReference type="Pfam" id="PF25781"/>
    </source>
</evidence>
<evidence type="ECO:0000256" key="2">
    <source>
        <dbReference type="ARBA" id="ARBA00004642"/>
    </source>
</evidence>
<protein>
    <submittedName>
        <fullName evidence="8">Testis-expressed protein 10 homolog</fullName>
    </submittedName>
</protein>
<dbReference type="Pfam" id="PF25781">
    <property type="entry name" value="TPR_TEX10"/>
    <property type="match status" value="1"/>
</dbReference>
<name>A0AA35R366_GEOBA</name>
<dbReference type="PANTHER" id="PTHR16056">
    <property type="entry name" value="REGULATOR OF MICROTUBULE DYNAMICS PROTEIN"/>
    <property type="match status" value="1"/>
</dbReference>
<dbReference type="Gene3D" id="1.25.10.10">
    <property type="entry name" value="Leucine-rich Repeat Variant"/>
    <property type="match status" value="1"/>
</dbReference>
<organism evidence="8 9">
    <name type="scientific">Geodia barretti</name>
    <name type="common">Barrett's horny sponge</name>
    <dbReference type="NCBI Taxonomy" id="519541"/>
    <lineage>
        <taxon>Eukaryota</taxon>
        <taxon>Metazoa</taxon>
        <taxon>Porifera</taxon>
        <taxon>Demospongiae</taxon>
        <taxon>Heteroscleromorpha</taxon>
        <taxon>Tetractinellida</taxon>
        <taxon>Astrophorina</taxon>
        <taxon>Geodiidae</taxon>
        <taxon>Geodia</taxon>
    </lineage>
</organism>
<feature type="domain" description="Pre-rRNA-processing protein Ipi1 N-terminal" evidence="6">
    <location>
        <begin position="138"/>
        <end position="244"/>
    </location>
</feature>
<dbReference type="PANTHER" id="PTHR16056:SF2">
    <property type="entry name" value="TESTIS-EXPRESSED PROTEIN 10"/>
    <property type="match status" value="1"/>
</dbReference>
<comment type="similarity">
    <text evidence="3">Belongs to the IPI1/TEX10 family.</text>
</comment>
<evidence type="ECO:0000256" key="3">
    <source>
        <dbReference type="ARBA" id="ARBA00006427"/>
    </source>
</evidence>
<sequence length="935" mass="102001">MKMKGKKRAGKSTDFSKRKKKLGKEKRPPENATKISFKSGSIVLPSQLASSPSQQPTGKRKLGLEALLRHLNHFKPAMRSDGLTGLRELFQDHPHLLVPNLAKLVGPVLGRLIDSDPTVRHSLRTLLGTLFAGVTPHHVQPHFPSIVAHLSCGLTHISDRVQLDSLKVFRLLLDQYPSLLPPHAQHLLPLLSGLISRQRSGSASVSSGRGGGGGKQVGLAHDPRSKLSKWSSRIDVFNLLSRFLESLLEYGNRSELSDSRGAPTIVDLESRRVVVQKSGEFVAVESSFCDFSGPVPCVMPLQGQGLPYKFAESLSTSDGVVTSPTMVATSSALSLRGSNVVFSDVSKFLEFSESLFSIILECWVECASLQSQGLKDSLVLMETIVHLLSLTLKLSLCVGLPGASVGLPLCETTPQSTTAIDVLREKHSANFSKHFLANFPLPRSSPSNNQFVQYLKMNLSLCHITSIFLSRDGNLSCQALQTVYSYYASLSRVTSAQKSISSQLMLEYSRIITDTLPQLLAVVEELSLPESCLDSLLRGVGSFYHSCHSQSSAKRCLIQCFHGLLQTSSDRSRLFSQFLLPWLESLPQLLVALGQSSPPLSAFIIHTLASATSYIPLTLLEQHMVTLLGSEGVLTQLSSLSQRRFAELLWQVPTLSPQLLGLVGEWVWSTGGRVNSSVASYLVEIVHHKLLRKKESSISEADRATQYLIFMLTVVLGNAHEGGDKDTTSPSECSSAVISLVDSGRDMEQRIKIIDVVCECVRSTYFSDQVLELTAHTLQAFLEGVHHLAVDVALGILCFLQCISSGVSEVPRHVVPPLARLCYSVLMWAWQLGSGGGVATTRCCLVTKQLLKQSPSLLVSVLELFASETEEGRGVREISDCFLSLLDSTELNLALRGCPVAIAETAAAISGALTEAEQDLRVRINFSVRRFCSRP</sequence>
<dbReference type="Proteomes" id="UP001174909">
    <property type="component" value="Unassembled WGS sequence"/>
</dbReference>
<evidence type="ECO:0000256" key="4">
    <source>
        <dbReference type="ARBA" id="ARBA00023242"/>
    </source>
</evidence>